<dbReference type="EMBL" id="JABBWM010000081">
    <property type="protein sequence ID" value="KAG2094050.1"/>
    <property type="molecule type" value="Genomic_DNA"/>
</dbReference>
<proteinExistence type="predicted"/>
<dbReference type="GeneID" id="64702932"/>
<sequence length="246" mass="27988">MKLVQIAYLVLLAASSVTERYLIIWVPAYWLSCIHIAKRQSKACIQIIVEYSRPKVIKLGWELKHESFDSCQWRQVKETLHRLDGLELPSDRIIFDTTTWKAPANPHRPITAVNEVGHRHYGLWPIFIVVEHQDPYAPLRNGHVEAPRTFSAQQISSCANTNLLTILPAGSLQPAGSVQLGFGYQQLDTSQACMRITDEMDLVNRAALSCIKSTWLGWKGLRDERSCCTLLRLFHSNVTHITVRLC</sequence>
<dbReference type="Proteomes" id="UP000823399">
    <property type="component" value="Unassembled WGS sequence"/>
</dbReference>
<evidence type="ECO:0000313" key="2">
    <source>
        <dbReference type="Proteomes" id="UP000823399"/>
    </source>
</evidence>
<keyword evidence="2" id="KW-1185">Reference proteome</keyword>
<protein>
    <submittedName>
        <fullName evidence="1">Uncharacterized protein</fullName>
    </submittedName>
</protein>
<name>A0A9P7EX70_9AGAM</name>
<accession>A0A9P7EX70</accession>
<dbReference type="RefSeq" id="XP_041287416.1">
    <property type="nucleotide sequence ID" value="XM_041440673.1"/>
</dbReference>
<gene>
    <name evidence="1" type="ORF">F5147DRAFT_763943</name>
</gene>
<reference evidence="1" key="1">
    <citation type="journal article" date="2020" name="New Phytol.">
        <title>Comparative genomics reveals dynamic genome evolution in host specialist ectomycorrhizal fungi.</title>
        <authorList>
            <person name="Lofgren L.A."/>
            <person name="Nguyen N.H."/>
            <person name="Vilgalys R."/>
            <person name="Ruytinx J."/>
            <person name="Liao H.L."/>
            <person name="Branco S."/>
            <person name="Kuo A."/>
            <person name="LaButti K."/>
            <person name="Lipzen A."/>
            <person name="Andreopoulos W."/>
            <person name="Pangilinan J."/>
            <person name="Riley R."/>
            <person name="Hundley H."/>
            <person name="Na H."/>
            <person name="Barry K."/>
            <person name="Grigoriev I.V."/>
            <person name="Stajich J.E."/>
            <person name="Kennedy P.G."/>
        </authorList>
    </citation>
    <scope>NUCLEOTIDE SEQUENCE</scope>
    <source>
        <strain evidence="1">FC423</strain>
    </source>
</reference>
<comment type="caution">
    <text evidence="1">The sequence shown here is derived from an EMBL/GenBank/DDBJ whole genome shotgun (WGS) entry which is preliminary data.</text>
</comment>
<evidence type="ECO:0000313" key="1">
    <source>
        <dbReference type="EMBL" id="KAG2094050.1"/>
    </source>
</evidence>
<dbReference type="AlphaFoldDB" id="A0A9P7EX70"/>
<organism evidence="1 2">
    <name type="scientific">Suillus discolor</name>
    <dbReference type="NCBI Taxonomy" id="1912936"/>
    <lineage>
        <taxon>Eukaryota</taxon>
        <taxon>Fungi</taxon>
        <taxon>Dikarya</taxon>
        <taxon>Basidiomycota</taxon>
        <taxon>Agaricomycotina</taxon>
        <taxon>Agaricomycetes</taxon>
        <taxon>Agaricomycetidae</taxon>
        <taxon>Boletales</taxon>
        <taxon>Suillineae</taxon>
        <taxon>Suillaceae</taxon>
        <taxon>Suillus</taxon>
    </lineage>
</organism>